<dbReference type="PROSITE" id="PS51257">
    <property type="entry name" value="PROKAR_LIPOPROTEIN"/>
    <property type="match status" value="1"/>
</dbReference>
<dbReference type="AlphaFoldDB" id="A0AAE3KAD0"/>
<dbReference type="RefSeq" id="WP_253475790.1">
    <property type="nucleotide sequence ID" value="NZ_JALJXV010000003.1"/>
</dbReference>
<sequence>MGNSPGRGGGGLLARIAVIGLGALVLAGCASSGKAPVIHTPHPEVTRTMDRQLSVFWQAYRNAEALEAWRMAYYDLMSPWSDNYRIAKSFGWDSRKRLVPDDLPAEDYANAYLDSRQYAFTSWGAMSFAYLGLVRGPGYEGDEYALRARDMYAYNLQVLAGSERDHVRLRERADRQANRGREIAAGAFALGGVALAIVGEQRGYLEPEQAREAVSNVGQLANSIARSGSRSADQVARVVGENTVSGDGTRMVIIPSVGLFTTTARFVTADGHCTASLIETQIVVTNAHCVTDERGNLRGGLGSARVVFNDLHTMVSVPVTQVILSGGDRSEWWRAQYASPPEFERWADDWAVLRLAYHPRLPRSAGWRYRAFDWQRRPLTAMPSVRDFLGDDYLETGDGFEGEIALSGHSGDLNDGRFQSLHWGCRGESVRHPTHVQHGCRGAPGASGSPVFGIINNFDGADRARREGTLLETQRFRLIGLKAYGFAGGNGGGGPSVSQFREAVLQMRRRVGAGEFRDPFEVIDYNAVAGAN</sequence>
<dbReference type="InterPro" id="IPR043504">
    <property type="entry name" value="Peptidase_S1_PA_chymotrypsin"/>
</dbReference>
<feature type="domain" description="Peptidase S1" evidence="1">
    <location>
        <begin position="272"/>
        <end position="321"/>
    </location>
</feature>
<evidence type="ECO:0000313" key="2">
    <source>
        <dbReference type="EMBL" id="MCP1674120.1"/>
    </source>
</evidence>
<dbReference type="InterPro" id="IPR009003">
    <property type="entry name" value="Peptidase_S1_PA"/>
</dbReference>
<evidence type="ECO:0000259" key="1">
    <source>
        <dbReference type="Pfam" id="PF00089"/>
    </source>
</evidence>
<dbReference type="EMBL" id="JALJXV010000003">
    <property type="protein sequence ID" value="MCP1674120.1"/>
    <property type="molecule type" value="Genomic_DNA"/>
</dbReference>
<dbReference type="GO" id="GO:0004252">
    <property type="term" value="F:serine-type endopeptidase activity"/>
    <property type="evidence" value="ECO:0007669"/>
    <property type="project" value="InterPro"/>
</dbReference>
<dbReference type="Gene3D" id="2.40.10.10">
    <property type="entry name" value="Trypsin-like serine proteases"/>
    <property type="match status" value="2"/>
</dbReference>
<dbReference type="InterPro" id="IPR001254">
    <property type="entry name" value="Trypsin_dom"/>
</dbReference>
<reference evidence="2" key="1">
    <citation type="submission" date="2022-03" db="EMBL/GenBank/DDBJ databases">
        <title>Genomic Encyclopedia of Type Strains, Phase III (KMG-III): the genomes of soil and plant-associated and newly described type strains.</title>
        <authorList>
            <person name="Whitman W."/>
        </authorList>
    </citation>
    <scope>NUCLEOTIDE SEQUENCE</scope>
    <source>
        <strain evidence="2">ANL 6-2</strain>
    </source>
</reference>
<accession>A0AAE3KAD0</accession>
<dbReference type="Proteomes" id="UP001205843">
    <property type="component" value="Unassembled WGS sequence"/>
</dbReference>
<comment type="caution">
    <text evidence="2">The sequence shown here is derived from an EMBL/GenBank/DDBJ whole genome shotgun (WGS) entry which is preliminary data.</text>
</comment>
<dbReference type="Pfam" id="PF00089">
    <property type="entry name" value="Trypsin"/>
    <property type="match status" value="1"/>
</dbReference>
<evidence type="ECO:0000313" key="3">
    <source>
        <dbReference type="Proteomes" id="UP001205843"/>
    </source>
</evidence>
<keyword evidence="3" id="KW-1185">Reference proteome</keyword>
<proteinExistence type="predicted"/>
<dbReference type="SUPFAM" id="SSF50494">
    <property type="entry name" value="Trypsin-like serine proteases"/>
    <property type="match status" value="1"/>
</dbReference>
<gene>
    <name evidence="2" type="ORF">J2T57_001222</name>
</gene>
<name>A0AAE3KAD0_9GAMM</name>
<organism evidence="2 3">
    <name type="scientific">Natronocella acetinitrilica</name>
    <dbReference type="NCBI Taxonomy" id="414046"/>
    <lineage>
        <taxon>Bacteria</taxon>
        <taxon>Pseudomonadati</taxon>
        <taxon>Pseudomonadota</taxon>
        <taxon>Gammaproteobacteria</taxon>
        <taxon>Chromatiales</taxon>
        <taxon>Ectothiorhodospiraceae</taxon>
        <taxon>Natronocella</taxon>
    </lineage>
</organism>
<protein>
    <recommendedName>
        <fullName evidence="1">Peptidase S1 domain-containing protein</fullName>
    </recommendedName>
</protein>
<dbReference type="GO" id="GO:0006508">
    <property type="term" value="P:proteolysis"/>
    <property type="evidence" value="ECO:0007669"/>
    <property type="project" value="InterPro"/>
</dbReference>